<evidence type="ECO:0000256" key="5">
    <source>
        <dbReference type="HAMAP-Rule" id="MF_01334"/>
    </source>
</evidence>
<organism evidence="8 9">
    <name type="scientific">Blattabacterium cuenoti STAT</name>
    <dbReference type="NCBI Taxonomy" id="1457030"/>
    <lineage>
        <taxon>Bacteria</taxon>
        <taxon>Pseudomonadati</taxon>
        <taxon>Bacteroidota</taxon>
        <taxon>Flavobacteriia</taxon>
        <taxon>Flavobacteriales</taxon>
        <taxon>Blattabacteriaceae</taxon>
        <taxon>Blattabacterium</taxon>
    </lineage>
</organism>
<keyword evidence="3 5" id="KW-0689">Ribosomal protein</keyword>
<dbReference type="CDD" id="cd00495">
    <property type="entry name" value="Ribosomal_L25_TL5_CTC"/>
    <property type="match status" value="1"/>
</dbReference>
<evidence type="ECO:0000256" key="4">
    <source>
        <dbReference type="ARBA" id="ARBA00023274"/>
    </source>
</evidence>
<feature type="domain" description="Large ribosomal subunit protein bL25 beta" evidence="7">
    <location>
        <begin position="102"/>
        <end position="180"/>
    </location>
</feature>
<dbReference type="PANTHER" id="PTHR33284:SF1">
    <property type="entry name" value="RIBOSOMAL PROTEIN L25_GLN-TRNA SYNTHETASE, ANTI-CODON-BINDING DOMAIN-CONTAINING PROTEIN"/>
    <property type="match status" value="1"/>
</dbReference>
<accession>A0A224AI77</accession>
<comment type="similarity">
    <text evidence="5">Belongs to the bacterial ribosomal protein bL25 family. CTC subfamily.</text>
</comment>
<proteinExistence type="inferred from homology"/>
<comment type="subunit">
    <text evidence="5">Part of the 50S ribosomal subunit; part of the 5S rRNA/L5/L18/L25 subcomplex. Contacts the 5S rRNA. Binds to the 5S rRNA independently of L5 and L18.</text>
</comment>
<dbReference type="InterPro" id="IPR020056">
    <property type="entry name" value="Rbsml_bL25/Gln-tRNA_synth_N"/>
</dbReference>
<evidence type="ECO:0000256" key="3">
    <source>
        <dbReference type="ARBA" id="ARBA00022980"/>
    </source>
</evidence>
<dbReference type="RefSeq" id="WP_119305373.1">
    <property type="nucleotide sequence ID" value="NZ_AP014608.1"/>
</dbReference>
<reference evidence="8 9" key="1">
    <citation type="submission" date="2014-06" db="EMBL/GenBank/DDBJ databases">
        <title>Genome sequence of the intracellular symbiont Blattabacterium cuenoti, strain STAT from the wood feeding cockroach Salganea taiwanensis taiwanensis.</title>
        <authorList>
            <person name="Kinjo Y."/>
            <person name="Ohkuma M."/>
            <person name="Tokuda G."/>
        </authorList>
    </citation>
    <scope>NUCLEOTIDE SEQUENCE [LARGE SCALE GENOMIC DNA]</scope>
    <source>
        <strain evidence="8 9">STAT</strain>
    </source>
</reference>
<dbReference type="Pfam" id="PF01386">
    <property type="entry name" value="Ribosomal_L25p"/>
    <property type="match status" value="1"/>
</dbReference>
<dbReference type="Gene3D" id="2.40.240.10">
    <property type="entry name" value="Ribosomal Protein L25, Chain P"/>
    <property type="match status" value="1"/>
</dbReference>
<dbReference type="InterPro" id="IPR029751">
    <property type="entry name" value="Ribosomal_L25_dom"/>
</dbReference>
<evidence type="ECO:0000313" key="8">
    <source>
        <dbReference type="EMBL" id="BBA17083.1"/>
    </source>
</evidence>
<dbReference type="InterPro" id="IPR020930">
    <property type="entry name" value="Ribosomal_uL5_bac-type"/>
</dbReference>
<dbReference type="PANTHER" id="PTHR33284">
    <property type="entry name" value="RIBOSOMAL PROTEIN L25/GLN-TRNA SYNTHETASE, ANTI-CODON-BINDING DOMAIN-CONTAINING PROTEIN"/>
    <property type="match status" value="1"/>
</dbReference>
<gene>
    <name evidence="5 8" type="primary">rplY</name>
    <name evidence="5" type="synonym">ctc</name>
    <name evidence="8" type="ORF">STAT_147</name>
</gene>
<evidence type="ECO:0000256" key="1">
    <source>
        <dbReference type="ARBA" id="ARBA00022730"/>
    </source>
</evidence>
<dbReference type="InterPro" id="IPR020057">
    <property type="entry name" value="Ribosomal_bL25_b-dom"/>
</dbReference>
<dbReference type="SUPFAM" id="SSF50715">
    <property type="entry name" value="Ribosomal protein L25-like"/>
    <property type="match status" value="1"/>
</dbReference>
<dbReference type="HAMAP" id="MF_01334">
    <property type="entry name" value="Ribosomal_bL25_CTC"/>
    <property type="match status" value="1"/>
</dbReference>
<keyword evidence="9" id="KW-1185">Reference proteome</keyword>
<evidence type="ECO:0000259" key="7">
    <source>
        <dbReference type="Pfam" id="PF14693"/>
    </source>
</evidence>
<evidence type="ECO:0000256" key="2">
    <source>
        <dbReference type="ARBA" id="ARBA00022884"/>
    </source>
</evidence>
<dbReference type="InterPro" id="IPR037121">
    <property type="entry name" value="Ribosomal_bL25_C"/>
</dbReference>
<dbReference type="NCBIfam" id="TIGR00731">
    <property type="entry name" value="bL25_bact_ctc"/>
    <property type="match status" value="1"/>
</dbReference>
<dbReference type="GO" id="GO:0022625">
    <property type="term" value="C:cytosolic large ribosomal subunit"/>
    <property type="evidence" value="ECO:0007669"/>
    <property type="project" value="TreeGrafter"/>
</dbReference>
<evidence type="ECO:0000313" key="9">
    <source>
        <dbReference type="Proteomes" id="UP000263619"/>
    </source>
</evidence>
<dbReference type="Gene3D" id="2.170.120.20">
    <property type="entry name" value="Ribosomal protein L25, beta domain"/>
    <property type="match status" value="1"/>
</dbReference>
<dbReference type="GO" id="GO:0003735">
    <property type="term" value="F:structural constituent of ribosome"/>
    <property type="evidence" value="ECO:0007669"/>
    <property type="project" value="InterPro"/>
</dbReference>
<dbReference type="Pfam" id="PF14693">
    <property type="entry name" value="Ribosomal_TL5_C"/>
    <property type="match status" value="1"/>
</dbReference>
<keyword evidence="4 5" id="KW-0687">Ribonucleoprotein</keyword>
<evidence type="ECO:0000259" key="6">
    <source>
        <dbReference type="Pfam" id="PF01386"/>
    </source>
</evidence>
<dbReference type="EMBL" id="AP014608">
    <property type="protein sequence ID" value="BBA17083.1"/>
    <property type="molecule type" value="Genomic_DNA"/>
</dbReference>
<keyword evidence="2 5" id="KW-0694">RNA-binding</keyword>
<keyword evidence="1 5" id="KW-0699">rRNA-binding</keyword>
<protein>
    <recommendedName>
        <fullName evidence="5">Large ribosomal subunit protein bL25</fullName>
    </recommendedName>
    <alternativeName>
        <fullName evidence="5">General stress protein CTC</fullName>
    </alternativeName>
</protein>
<dbReference type="OrthoDB" id="9786489at2"/>
<sequence length="202" mass="23407">MKYVNIYGNKREIGKKASRLIRLSGKVPCILYGKNINIPFSTSLESLKKIIYTSEIYVVILKIEDFDKSIKTIRKEIQFDPVNDKILHVDFYEIDQYKPILLEIPVKTVGRPIGVEKGGEFYSFIRKLKIKANLCDIPIHIEINISSLDIGDRIIVENLYNDKYTILAPPHTLIARVKNSRIVKNTQEEENKKEKEKEGKEK</sequence>
<dbReference type="GO" id="GO:0006412">
    <property type="term" value="P:translation"/>
    <property type="evidence" value="ECO:0007669"/>
    <property type="project" value="UniProtKB-UniRule"/>
</dbReference>
<dbReference type="GO" id="GO:0008097">
    <property type="term" value="F:5S rRNA binding"/>
    <property type="evidence" value="ECO:0007669"/>
    <property type="project" value="InterPro"/>
</dbReference>
<dbReference type="InterPro" id="IPR001021">
    <property type="entry name" value="Ribosomal_bL25_long"/>
</dbReference>
<dbReference type="AlphaFoldDB" id="A0A224AI77"/>
<dbReference type="Proteomes" id="UP000263619">
    <property type="component" value="Chromosome"/>
</dbReference>
<name>A0A224AI77_9FLAO</name>
<dbReference type="InterPro" id="IPR011035">
    <property type="entry name" value="Ribosomal_bL25/Gln-tRNA_synth"/>
</dbReference>
<comment type="function">
    <text evidence="5">This is one of the proteins that binds to the 5S RNA in the ribosome where it forms part of the central protuberance.</text>
</comment>
<feature type="domain" description="Large ribosomal subunit protein bL25 L25" evidence="6">
    <location>
        <begin position="8"/>
        <end position="91"/>
    </location>
</feature>